<organism evidence="2 3">
    <name type="scientific">Monilinia laxa</name>
    <name type="common">Brown rot fungus</name>
    <name type="synonym">Sclerotinia laxa</name>
    <dbReference type="NCBI Taxonomy" id="61186"/>
    <lineage>
        <taxon>Eukaryota</taxon>
        <taxon>Fungi</taxon>
        <taxon>Dikarya</taxon>
        <taxon>Ascomycota</taxon>
        <taxon>Pezizomycotina</taxon>
        <taxon>Leotiomycetes</taxon>
        <taxon>Helotiales</taxon>
        <taxon>Sclerotiniaceae</taxon>
        <taxon>Monilinia</taxon>
    </lineage>
</organism>
<accession>A0A5N6JQW9</accession>
<keyword evidence="3" id="KW-1185">Reference proteome</keyword>
<evidence type="ECO:0000313" key="2">
    <source>
        <dbReference type="EMBL" id="KAB8291177.1"/>
    </source>
</evidence>
<dbReference type="Proteomes" id="UP000326757">
    <property type="component" value="Unassembled WGS sequence"/>
</dbReference>
<protein>
    <submittedName>
        <fullName evidence="2">Uncharacterized protein</fullName>
    </submittedName>
</protein>
<comment type="caution">
    <text evidence="2">The sequence shown here is derived from an EMBL/GenBank/DDBJ whole genome shotgun (WGS) entry which is preliminary data.</text>
</comment>
<name>A0A5N6JQW9_MONLA</name>
<evidence type="ECO:0000256" key="1">
    <source>
        <dbReference type="SAM" id="MobiDB-lite"/>
    </source>
</evidence>
<dbReference type="AlphaFoldDB" id="A0A5N6JQW9"/>
<sequence>MSTSSQSRSSRRVNLETGVTNSPFQQKEAFPNPMNVQYYHHMVEIETNMGVTADTHRQTKAWVSKEELHGAQNQVGSGDSVMTTPCKGSRAYRDSMRKRYYHRIIESEKLTYFDPEKRVQTSFENLHLDSPETPRRVRFRDTDRKTFPQDAKAIQNPNNKRYYTRIEKSETDVRFQVKFKVDSMINEWSGGDPPISTKYPEIGDYAVADGKHNFHMHAVGTSDVAANFNNSTGEEVYRSTNDKDDEEDTMFTVGGHSFAIMSKSLREEESSFW</sequence>
<feature type="region of interest" description="Disordered" evidence="1">
    <location>
        <begin position="1"/>
        <end position="28"/>
    </location>
</feature>
<reference evidence="2 3" key="1">
    <citation type="submission" date="2019-06" db="EMBL/GenBank/DDBJ databases">
        <title>Genome Sequence of the Brown Rot Fungal Pathogen Monilinia laxa.</title>
        <authorList>
            <person name="De Miccolis Angelini R.M."/>
            <person name="Landi L."/>
            <person name="Abate D."/>
            <person name="Pollastro S."/>
            <person name="Romanazzi G."/>
            <person name="Faretra F."/>
        </authorList>
    </citation>
    <scope>NUCLEOTIDE SEQUENCE [LARGE SCALE GENOMIC DNA]</scope>
    <source>
        <strain evidence="2 3">Mlax316</strain>
    </source>
</reference>
<dbReference type="EMBL" id="VIGI01000015">
    <property type="protein sequence ID" value="KAB8291177.1"/>
    <property type="molecule type" value="Genomic_DNA"/>
</dbReference>
<gene>
    <name evidence="2" type="ORF">EYC80_009865</name>
</gene>
<proteinExistence type="predicted"/>
<dbReference type="OrthoDB" id="10429351at2759"/>
<evidence type="ECO:0000313" key="3">
    <source>
        <dbReference type="Proteomes" id="UP000326757"/>
    </source>
</evidence>